<proteinExistence type="predicted"/>
<evidence type="ECO:0000313" key="2">
    <source>
        <dbReference type="Proteomes" id="UP000265520"/>
    </source>
</evidence>
<dbReference type="EMBL" id="LXQA010174080">
    <property type="protein sequence ID" value="MCI29664.1"/>
    <property type="molecule type" value="Genomic_DNA"/>
</dbReference>
<evidence type="ECO:0000313" key="1">
    <source>
        <dbReference type="EMBL" id="MCI29664.1"/>
    </source>
</evidence>
<protein>
    <submittedName>
        <fullName evidence="1">Uncharacterized protein</fullName>
    </submittedName>
</protein>
<name>A0A392R0P6_9FABA</name>
<sequence length="74" mass="7810">MFELWCSVVAAFALQSDGGSLLDEFGFDIRLNLACGAQRSPSCRLLGCASGTDVLVVADATWFSVRAGLIVIVV</sequence>
<organism evidence="1 2">
    <name type="scientific">Trifolium medium</name>
    <dbReference type="NCBI Taxonomy" id="97028"/>
    <lineage>
        <taxon>Eukaryota</taxon>
        <taxon>Viridiplantae</taxon>
        <taxon>Streptophyta</taxon>
        <taxon>Embryophyta</taxon>
        <taxon>Tracheophyta</taxon>
        <taxon>Spermatophyta</taxon>
        <taxon>Magnoliopsida</taxon>
        <taxon>eudicotyledons</taxon>
        <taxon>Gunneridae</taxon>
        <taxon>Pentapetalae</taxon>
        <taxon>rosids</taxon>
        <taxon>fabids</taxon>
        <taxon>Fabales</taxon>
        <taxon>Fabaceae</taxon>
        <taxon>Papilionoideae</taxon>
        <taxon>50 kb inversion clade</taxon>
        <taxon>NPAAA clade</taxon>
        <taxon>Hologalegina</taxon>
        <taxon>IRL clade</taxon>
        <taxon>Trifolieae</taxon>
        <taxon>Trifolium</taxon>
    </lineage>
</organism>
<accession>A0A392R0P6</accession>
<feature type="non-terminal residue" evidence="1">
    <location>
        <position position="74"/>
    </location>
</feature>
<dbReference type="Proteomes" id="UP000265520">
    <property type="component" value="Unassembled WGS sequence"/>
</dbReference>
<dbReference type="AlphaFoldDB" id="A0A392R0P6"/>
<reference evidence="1 2" key="1">
    <citation type="journal article" date="2018" name="Front. Plant Sci.">
        <title>Red Clover (Trifolium pratense) and Zigzag Clover (T. medium) - A Picture of Genomic Similarities and Differences.</title>
        <authorList>
            <person name="Dluhosova J."/>
            <person name="Istvanek J."/>
            <person name="Nedelnik J."/>
            <person name="Repkova J."/>
        </authorList>
    </citation>
    <scope>NUCLEOTIDE SEQUENCE [LARGE SCALE GENOMIC DNA]</scope>
    <source>
        <strain evidence="2">cv. 10/8</strain>
        <tissue evidence="1">Leaf</tissue>
    </source>
</reference>
<comment type="caution">
    <text evidence="1">The sequence shown here is derived from an EMBL/GenBank/DDBJ whole genome shotgun (WGS) entry which is preliminary data.</text>
</comment>
<keyword evidence="2" id="KW-1185">Reference proteome</keyword>